<feature type="transmembrane region" description="Helical" evidence="1">
    <location>
        <begin position="118"/>
        <end position="142"/>
    </location>
</feature>
<dbReference type="AlphaFoldDB" id="A0A0H3A856"/>
<dbReference type="Pfam" id="PF09835">
    <property type="entry name" value="DUF2062"/>
    <property type="match status" value="1"/>
</dbReference>
<name>A0A0H3A856_NITV4</name>
<dbReference type="EMBL" id="CP000527">
    <property type="protein sequence ID" value="ABM28380.1"/>
    <property type="molecule type" value="Genomic_DNA"/>
</dbReference>
<keyword evidence="1" id="KW-1133">Transmembrane helix</keyword>
<feature type="transmembrane region" description="Helical" evidence="1">
    <location>
        <begin position="31"/>
        <end position="59"/>
    </location>
</feature>
<protein>
    <recommendedName>
        <fullName evidence="2">DUF2062 domain-containing protein</fullName>
    </recommendedName>
</protein>
<dbReference type="RefSeq" id="WP_010939086.1">
    <property type="nucleotide sequence ID" value="NC_008751.1"/>
</dbReference>
<evidence type="ECO:0000259" key="2">
    <source>
        <dbReference type="Pfam" id="PF09835"/>
    </source>
</evidence>
<accession>A0A0H3A856</accession>
<keyword evidence="1" id="KW-0812">Transmembrane</keyword>
<feature type="transmembrane region" description="Helical" evidence="1">
    <location>
        <begin position="66"/>
        <end position="90"/>
    </location>
</feature>
<dbReference type="PANTHER" id="PTHR40547">
    <property type="entry name" value="SLL0298 PROTEIN"/>
    <property type="match status" value="1"/>
</dbReference>
<proteinExistence type="predicted"/>
<dbReference type="InterPro" id="IPR018639">
    <property type="entry name" value="DUF2062"/>
</dbReference>
<sequence length="171" mass="19022">MSCLDWWQRFKRALRLQYLRILRQPGSTHSIAMGMAAGIFVGFLPIIPFQSVVAIALAFLVRGSKVVAVAGTWISNPVNVIPFYGMLYWVGHHVWHTDIVFDPAKLELAQMLQQGAELVAVMTIGGVILGIPAAFVAYVLTFKGVNAYRQRRMIKLLRKHVETRNGGDDAA</sequence>
<dbReference type="Proteomes" id="UP000009173">
    <property type="component" value="Chromosome"/>
</dbReference>
<evidence type="ECO:0000313" key="3">
    <source>
        <dbReference type="EMBL" id="ABM28380.1"/>
    </source>
</evidence>
<gene>
    <name evidence="3" type="ordered locus">Dvul_1362</name>
</gene>
<dbReference type="KEGG" id="dvl:Dvul_1362"/>
<organism evidence="3 4">
    <name type="scientific">Nitratidesulfovibrio vulgaris (strain DP4)</name>
    <name type="common">Desulfovibrio vulgaris</name>
    <dbReference type="NCBI Taxonomy" id="391774"/>
    <lineage>
        <taxon>Bacteria</taxon>
        <taxon>Pseudomonadati</taxon>
        <taxon>Thermodesulfobacteriota</taxon>
        <taxon>Desulfovibrionia</taxon>
        <taxon>Desulfovibrionales</taxon>
        <taxon>Desulfovibrionaceae</taxon>
        <taxon>Nitratidesulfovibrio</taxon>
    </lineage>
</organism>
<reference evidence="4" key="1">
    <citation type="journal article" date="2009" name="Environ. Microbiol.">
        <title>Contribution of mobile genetic elements to Desulfovibrio vulgaris genome plasticity.</title>
        <authorList>
            <person name="Walker C.B."/>
            <person name="Stolyar S."/>
            <person name="Chivian D."/>
            <person name="Pinel N."/>
            <person name="Gabster J.A."/>
            <person name="Dehal P.S."/>
            <person name="He Z."/>
            <person name="Yang Z.K."/>
            <person name="Yen H.C."/>
            <person name="Zhou J."/>
            <person name="Wall J.D."/>
            <person name="Hazen T.C."/>
            <person name="Arkin A.P."/>
            <person name="Stahl D.A."/>
        </authorList>
    </citation>
    <scope>NUCLEOTIDE SEQUENCE [LARGE SCALE GENOMIC DNA]</scope>
    <source>
        <strain evidence="4">DP4</strain>
    </source>
</reference>
<evidence type="ECO:0000313" key="4">
    <source>
        <dbReference type="Proteomes" id="UP000009173"/>
    </source>
</evidence>
<evidence type="ECO:0000256" key="1">
    <source>
        <dbReference type="SAM" id="Phobius"/>
    </source>
</evidence>
<dbReference type="HOGENOM" id="CLU_102912_1_1_7"/>
<dbReference type="PANTHER" id="PTHR40547:SF1">
    <property type="entry name" value="SLL0298 PROTEIN"/>
    <property type="match status" value="1"/>
</dbReference>
<keyword evidence="1" id="KW-0472">Membrane</keyword>
<feature type="domain" description="DUF2062" evidence="2">
    <location>
        <begin position="12"/>
        <end position="152"/>
    </location>
</feature>